<keyword evidence="3" id="KW-1185">Reference proteome</keyword>
<sequence length="403" mass="48040">MSNDQNRTILYHIKPHSLKNQPSKVSEEMKALNKKISIYQNQLNQQRAKEKQMMSLQNLENQFQYEDGKLYQEIGVDIEQFQKNQMKGQRYQDIQKLSQIKLGEKIQKQSNQEQNNAFDFLTGVGIANEEQPQQKEEEKEKVVDDNELEKQQKIEVNNEEQEQTPQIKDLRKNFQKIEKNYENQIYKAMLRKQMFPKMAQKRVTPKLYITSKHNSLKPEYKCFDSVEQKIRVYNKEFTPSKLEILMPTFTNRKPANNQIVQAYVENYGPLLQGQIENLPKNIRIMLEKEQQDQINLMNQIQFLQEVDNEENKQQQNQQLISNNAQNDKQFSNKQISNYNSQNQTLQQIGQNQVQTNFDIQNINYKSINDIKQKAQNQEFYQKQIEKNQLINNNKSQQQFQNIM</sequence>
<gene>
    <name evidence="2" type="ORF">PPERSA_01635</name>
</gene>
<dbReference type="OMA" id="QAYVENY"/>
<evidence type="ECO:0000256" key="1">
    <source>
        <dbReference type="SAM" id="MobiDB-lite"/>
    </source>
</evidence>
<dbReference type="Proteomes" id="UP000054937">
    <property type="component" value="Unassembled WGS sequence"/>
</dbReference>
<dbReference type="AlphaFoldDB" id="A0A0V0R4M4"/>
<organism evidence="2 3">
    <name type="scientific">Pseudocohnilembus persalinus</name>
    <name type="common">Ciliate</name>
    <dbReference type="NCBI Taxonomy" id="266149"/>
    <lineage>
        <taxon>Eukaryota</taxon>
        <taxon>Sar</taxon>
        <taxon>Alveolata</taxon>
        <taxon>Ciliophora</taxon>
        <taxon>Intramacronucleata</taxon>
        <taxon>Oligohymenophorea</taxon>
        <taxon>Scuticociliatia</taxon>
        <taxon>Philasterida</taxon>
        <taxon>Pseudocohnilembidae</taxon>
        <taxon>Pseudocohnilembus</taxon>
    </lineage>
</organism>
<evidence type="ECO:0000313" key="2">
    <source>
        <dbReference type="EMBL" id="KRX09435.1"/>
    </source>
</evidence>
<reference evidence="2 3" key="1">
    <citation type="journal article" date="2015" name="Sci. Rep.">
        <title>Genome of the facultative scuticociliatosis pathogen Pseudocohnilembus persalinus provides insight into its virulence through horizontal gene transfer.</title>
        <authorList>
            <person name="Xiong J."/>
            <person name="Wang G."/>
            <person name="Cheng J."/>
            <person name="Tian M."/>
            <person name="Pan X."/>
            <person name="Warren A."/>
            <person name="Jiang C."/>
            <person name="Yuan D."/>
            <person name="Miao W."/>
        </authorList>
    </citation>
    <scope>NUCLEOTIDE SEQUENCE [LARGE SCALE GENOMIC DNA]</scope>
    <source>
        <strain evidence="2">36N120E</strain>
    </source>
</reference>
<name>A0A0V0R4M4_PSEPJ</name>
<accession>A0A0V0R4M4</accession>
<comment type="caution">
    <text evidence="2">The sequence shown here is derived from an EMBL/GenBank/DDBJ whole genome shotgun (WGS) entry which is preliminary data.</text>
</comment>
<evidence type="ECO:0000313" key="3">
    <source>
        <dbReference type="Proteomes" id="UP000054937"/>
    </source>
</evidence>
<feature type="region of interest" description="Disordered" evidence="1">
    <location>
        <begin position="128"/>
        <end position="168"/>
    </location>
</feature>
<dbReference type="InParanoid" id="A0A0V0R4M4"/>
<protein>
    <submittedName>
        <fullName evidence="2">Uncharacterized protein</fullName>
    </submittedName>
</protein>
<dbReference type="EMBL" id="LDAU01000050">
    <property type="protein sequence ID" value="KRX09435.1"/>
    <property type="molecule type" value="Genomic_DNA"/>
</dbReference>
<proteinExistence type="predicted"/>
<feature type="compositionally biased region" description="Basic and acidic residues" evidence="1">
    <location>
        <begin position="132"/>
        <end position="153"/>
    </location>
</feature>